<evidence type="ECO:0000256" key="2">
    <source>
        <dbReference type="ARBA" id="ARBA00022475"/>
    </source>
</evidence>
<keyword evidence="2" id="KW-1003">Cell membrane</keyword>
<accession>A0A644W175</accession>
<comment type="caution">
    <text evidence="8">The sequence shown here is derived from an EMBL/GenBank/DDBJ whole genome shotgun (WGS) entry which is preliminary data.</text>
</comment>
<dbReference type="AlphaFoldDB" id="A0A644W175"/>
<proteinExistence type="predicted"/>
<dbReference type="InterPro" id="IPR003593">
    <property type="entry name" value="AAA+_ATPase"/>
</dbReference>
<dbReference type="InterPro" id="IPR017871">
    <property type="entry name" value="ABC_transporter-like_CS"/>
</dbReference>
<dbReference type="InterPro" id="IPR003439">
    <property type="entry name" value="ABC_transporter-like_ATP-bd"/>
</dbReference>
<dbReference type="GO" id="GO:0005524">
    <property type="term" value="F:ATP binding"/>
    <property type="evidence" value="ECO:0007669"/>
    <property type="project" value="UniProtKB-KW"/>
</dbReference>
<dbReference type="GO" id="GO:0016020">
    <property type="term" value="C:membrane"/>
    <property type="evidence" value="ECO:0007669"/>
    <property type="project" value="InterPro"/>
</dbReference>
<keyword evidence="3" id="KW-0547">Nucleotide-binding</keyword>
<dbReference type="InterPro" id="IPR027417">
    <property type="entry name" value="P-loop_NTPase"/>
</dbReference>
<dbReference type="GO" id="GO:0016887">
    <property type="term" value="F:ATP hydrolysis activity"/>
    <property type="evidence" value="ECO:0007669"/>
    <property type="project" value="InterPro"/>
</dbReference>
<feature type="domain" description="ABC transporter" evidence="7">
    <location>
        <begin position="4"/>
        <end position="247"/>
    </location>
</feature>
<dbReference type="PANTHER" id="PTHR43166:SF6">
    <property type="entry name" value="PHOSPHONATES IMPORT ATP-BINDING PROTEIN PHNC"/>
    <property type="match status" value="1"/>
</dbReference>
<dbReference type="PANTHER" id="PTHR43166">
    <property type="entry name" value="AMINO ACID IMPORT ATP-BINDING PROTEIN"/>
    <property type="match status" value="1"/>
</dbReference>
<dbReference type="PROSITE" id="PS00211">
    <property type="entry name" value="ABC_TRANSPORTER_1"/>
    <property type="match status" value="1"/>
</dbReference>
<dbReference type="FunFam" id="3.40.50.300:FF:000134">
    <property type="entry name" value="Iron-enterobactin ABC transporter ATP-binding protein"/>
    <property type="match status" value="1"/>
</dbReference>
<organism evidence="8">
    <name type="scientific">bioreactor metagenome</name>
    <dbReference type="NCBI Taxonomy" id="1076179"/>
    <lineage>
        <taxon>unclassified sequences</taxon>
        <taxon>metagenomes</taxon>
        <taxon>ecological metagenomes</taxon>
    </lineage>
</organism>
<dbReference type="SUPFAM" id="SSF52540">
    <property type="entry name" value="P-loop containing nucleoside triphosphate hydrolases"/>
    <property type="match status" value="1"/>
</dbReference>
<dbReference type="EMBL" id="VSSQ01000549">
    <property type="protein sequence ID" value="MPL97318.1"/>
    <property type="molecule type" value="Genomic_DNA"/>
</dbReference>
<dbReference type="Gene3D" id="3.40.50.300">
    <property type="entry name" value="P-loop containing nucleotide triphosphate hydrolases"/>
    <property type="match status" value="1"/>
</dbReference>
<evidence type="ECO:0000256" key="3">
    <source>
        <dbReference type="ARBA" id="ARBA00022741"/>
    </source>
</evidence>
<evidence type="ECO:0000256" key="4">
    <source>
        <dbReference type="ARBA" id="ARBA00022840"/>
    </source>
</evidence>
<sequence>MAFLECKSVTKEYATTTALKNICFSVKNGEMVAIIGPSGAGKSTLLRCINRMIKPTTGEVIFDGINFNRLNSAELRQQRRKIGMVFQHYNLVNRLSVVENVLHGRLGYKSTLEGILGKYNESEKEDAFKILARLGMEEQAYKRCDELSGGQKQRVGIARALIQEPKLMLCDEPIASLDPSAAKVIMDYLLDINKSMGITCLVNLHQVDVAMKYSDRIIGVRKGEVIYDGPPSELKKETIHKIYDSKTGELIMD</sequence>
<dbReference type="Pfam" id="PF00005">
    <property type="entry name" value="ABC_tran"/>
    <property type="match status" value="1"/>
</dbReference>
<dbReference type="PROSITE" id="PS50893">
    <property type="entry name" value="ABC_TRANSPORTER_2"/>
    <property type="match status" value="1"/>
</dbReference>
<name>A0A644W175_9ZZZZ</name>
<protein>
    <submittedName>
        <fullName evidence="8">Phosphate-import ATP-binding protein PhnC</fullName>
    </submittedName>
</protein>
<evidence type="ECO:0000313" key="8">
    <source>
        <dbReference type="EMBL" id="MPL97318.1"/>
    </source>
</evidence>
<dbReference type="InterPro" id="IPR050086">
    <property type="entry name" value="MetN_ABC_transporter-like"/>
</dbReference>
<dbReference type="SMART" id="SM00382">
    <property type="entry name" value="AAA"/>
    <property type="match status" value="1"/>
</dbReference>
<dbReference type="CDD" id="cd03256">
    <property type="entry name" value="ABC_PhnC_transporter"/>
    <property type="match status" value="1"/>
</dbReference>
<dbReference type="NCBIfam" id="TIGR02315">
    <property type="entry name" value="ABC_phnC"/>
    <property type="match status" value="1"/>
</dbReference>
<evidence type="ECO:0000256" key="1">
    <source>
        <dbReference type="ARBA" id="ARBA00022448"/>
    </source>
</evidence>
<dbReference type="GO" id="GO:0015416">
    <property type="term" value="F:ABC-type phosphonate transporter activity"/>
    <property type="evidence" value="ECO:0007669"/>
    <property type="project" value="InterPro"/>
</dbReference>
<keyword evidence="1" id="KW-0813">Transport</keyword>
<dbReference type="InterPro" id="IPR012693">
    <property type="entry name" value="ABC_transpr_PhnC"/>
</dbReference>
<evidence type="ECO:0000259" key="7">
    <source>
        <dbReference type="PROSITE" id="PS50893"/>
    </source>
</evidence>
<keyword evidence="4 8" id="KW-0067">ATP-binding</keyword>
<gene>
    <name evidence="8" type="primary">phnC_1</name>
    <name evidence="8" type="ORF">SDC9_43507</name>
</gene>
<evidence type="ECO:0000256" key="6">
    <source>
        <dbReference type="ARBA" id="ARBA00023136"/>
    </source>
</evidence>
<keyword evidence="5" id="KW-1278">Translocase</keyword>
<reference evidence="8" key="1">
    <citation type="submission" date="2019-08" db="EMBL/GenBank/DDBJ databases">
        <authorList>
            <person name="Kucharzyk K."/>
            <person name="Murdoch R.W."/>
            <person name="Higgins S."/>
            <person name="Loffler F."/>
        </authorList>
    </citation>
    <scope>NUCLEOTIDE SEQUENCE</scope>
</reference>
<keyword evidence="6" id="KW-0472">Membrane</keyword>
<evidence type="ECO:0000256" key="5">
    <source>
        <dbReference type="ARBA" id="ARBA00022967"/>
    </source>
</evidence>